<evidence type="ECO:0000256" key="4">
    <source>
        <dbReference type="ARBA" id="ARBA00022840"/>
    </source>
</evidence>
<keyword evidence="1" id="KW-0808">Transferase</keyword>
<gene>
    <name evidence="7" type="ORF">PEBR_18173</name>
</gene>
<dbReference type="SMART" id="SM00220">
    <property type="entry name" value="S_TKc"/>
    <property type="match status" value="1"/>
</dbReference>
<dbReference type="PROSITE" id="PS50082">
    <property type="entry name" value="WD_REPEATS_2"/>
    <property type="match status" value="1"/>
</dbReference>
<dbReference type="EMBL" id="LJBN01000127">
    <property type="protein sequence ID" value="OOQ87235.1"/>
    <property type="molecule type" value="Genomic_DNA"/>
</dbReference>
<evidence type="ECO:0000259" key="6">
    <source>
        <dbReference type="PROSITE" id="PS50011"/>
    </source>
</evidence>
<evidence type="ECO:0000256" key="2">
    <source>
        <dbReference type="ARBA" id="ARBA00022741"/>
    </source>
</evidence>
<dbReference type="PROSITE" id="PS50011">
    <property type="entry name" value="PROTEIN_KINASE_DOM"/>
    <property type="match status" value="1"/>
</dbReference>
<dbReference type="InterPro" id="IPR015943">
    <property type="entry name" value="WD40/YVTN_repeat-like_dom_sf"/>
</dbReference>
<evidence type="ECO:0000313" key="8">
    <source>
        <dbReference type="Proteomes" id="UP000190744"/>
    </source>
</evidence>
<protein>
    <recommendedName>
        <fullName evidence="6">Protein kinase domain-containing protein</fullName>
    </recommendedName>
</protein>
<dbReference type="GO" id="GO:0005524">
    <property type="term" value="F:ATP binding"/>
    <property type="evidence" value="ECO:0007669"/>
    <property type="project" value="UniProtKB-KW"/>
</dbReference>
<organism evidence="7 8">
    <name type="scientific">Penicillium brasilianum</name>
    <dbReference type="NCBI Taxonomy" id="104259"/>
    <lineage>
        <taxon>Eukaryota</taxon>
        <taxon>Fungi</taxon>
        <taxon>Dikarya</taxon>
        <taxon>Ascomycota</taxon>
        <taxon>Pezizomycotina</taxon>
        <taxon>Eurotiomycetes</taxon>
        <taxon>Eurotiomycetidae</taxon>
        <taxon>Eurotiales</taxon>
        <taxon>Aspergillaceae</taxon>
        <taxon>Penicillium</taxon>
    </lineage>
</organism>
<comment type="caution">
    <text evidence="7">The sequence shown here is derived from an EMBL/GenBank/DDBJ whole genome shotgun (WGS) entry which is preliminary data.</text>
</comment>
<evidence type="ECO:0000313" key="7">
    <source>
        <dbReference type="EMBL" id="OOQ87235.1"/>
    </source>
</evidence>
<evidence type="ECO:0000256" key="3">
    <source>
        <dbReference type="ARBA" id="ARBA00022777"/>
    </source>
</evidence>
<sequence length="620" mass="69664">MEYLEKGDLLEYLDHSRSPLSENETKEITFQILEGLDMMHQTKFAHRDLKPQASTLSQSRRRLMLILWLQNILIQSHPPSQWWVKLADFGISKRIEEASGGSTIHGTPGYIAPELWKLTARGSPYAPDIWALGETTFQLLTKRPAFSNIALLVSYVSSIDFIRSLLHPLPSSRPTALEAISRDWIKRKPLELQDSKPSRTDHTGLEHCPGVFTSMSEEFASVNTRLTRPYTSEGRKPTSEVVSAMETLSVDDIELKAINFDTAGFKATESNDVDLSDTMINSSETYSSIINLEARLSRSDTSSSWRVKVRQRNKVEDGFKDWVSPIALCPDGKTLVAGSGNEISLWNTDSPIQKKTKLLVRGKSAHKFAFSPDGKYLASSLQGSWFSPSARICVWDLSALKIEAQFMEFGAPYLEPTKHLCFSPDSNLLASGDSTGSVFVWPINDPGRTLFQTSLQKLLGLKFLPDGKLFLVDSKGIYTWDPITGVLHSRIDFLRELTMRKVHFSLEGSYFFYRPSRTRELYFRLIDNGEVFRTVKYTARDRILCMSISPNDQFIAATVYNGEHKGSRIIVWNALDGTQLLVVPTAHGRKAEALAFSPDGQLLATGCHGGILKTWELIHE</sequence>
<evidence type="ECO:0000256" key="1">
    <source>
        <dbReference type="ARBA" id="ARBA00022679"/>
    </source>
</evidence>
<dbReference type="InterPro" id="IPR011047">
    <property type="entry name" value="Quinoprotein_ADH-like_sf"/>
</dbReference>
<keyword evidence="5" id="KW-0853">WD repeat</keyword>
<dbReference type="SUPFAM" id="SSF56112">
    <property type="entry name" value="Protein kinase-like (PK-like)"/>
    <property type="match status" value="1"/>
</dbReference>
<dbReference type="Gene3D" id="2.130.10.10">
    <property type="entry name" value="YVTN repeat-like/Quinoprotein amine dehydrogenase"/>
    <property type="match status" value="2"/>
</dbReference>
<evidence type="ECO:0000256" key="5">
    <source>
        <dbReference type="PROSITE-ProRule" id="PRU00221"/>
    </source>
</evidence>
<dbReference type="Gene3D" id="1.10.510.10">
    <property type="entry name" value="Transferase(Phosphotransferase) domain 1"/>
    <property type="match status" value="1"/>
</dbReference>
<dbReference type="PANTHER" id="PTHR43671:SF85">
    <property type="entry name" value="KINASE, PUTATIVE-RELATED"/>
    <property type="match status" value="1"/>
</dbReference>
<reference evidence="8" key="1">
    <citation type="submission" date="2015-09" db="EMBL/GenBank/DDBJ databases">
        <authorList>
            <person name="Fill T.P."/>
            <person name="Baretta J.F."/>
            <person name="de Almeida L.G."/>
            <person name="Rocha M."/>
            <person name="de Souza D.H."/>
            <person name="Malavazi I."/>
            <person name="Cerdeira L.T."/>
            <person name="Hong H."/>
            <person name="Samborskyy M."/>
            <person name="de Vasconcelos A.T."/>
            <person name="Leadlay P."/>
            <person name="Rodrigues-Filho E."/>
        </authorList>
    </citation>
    <scope>NUCLEOTIDE SEQUENCE [LARGE SCALE GENOMIC DNA]</scope>
    <source>
        <strain evidence="8">LaBioMMi 136</strain>
    </source>
</reference>
<dbReference type="AlphaFoldDB" id="A0A1S9RP22"/>
<dbReference type="GO" id="GO:0004674">
    <property type="term" value="F:protein serine/threonine kinase activity"/>
    <property type="evidence" value="ECO:0007669"/>
    <property type="project" value="TreeGrafter"/>
</dbReference>
<dbReference type="PROSITE" id="PS50294">
    <property type="entry name" value="WD_REPEATS_REGION"/>
    <property type="match status" value="1"/>
</dbReference>
<keyword evidence="4" id="KW-0067">ATP-binding</keyword>
<dbReference type="Pfam" id="PF00069">
    <property type="entry name" value="Pkinase"/>
    <property type="match status" value="1"/>
</dbReference>
<name>A0A1S9RP22_PENBI</name>
<dbReference type="SUPFAM" id="SSF50998">
    <property type="entry name" value="Quinoprotein alcohol dehydrogenase-like"/>
    <property type="match status" value="1"/>
</dbReference>
<keyword evidence="3" id="KW-0418">Kinase</keyword>
<dbReference type="InterPro" id="IPR011009">
    <property type="entry name" value="Kinase-like_dom_sf"/>
</dbReference>
<dbReference type="Proteomes" id="UP000190744">
    <property type="component" value="Unassembled WGS sequence"/>
</dbReference>
<dbReference type="Pfam" id="PF00400">
    <property type="entry name" value="WD40"/>
    <property type="match status" value="2"/>
</dbReference>
<proteinExistence type="predicted"/>
<dbReference type="SMART" id="SM00320">
    <property type="entry name" value="WD40"/>
    <property type="match status" value="5"/>
</dbReference>
<keyword evidence="2" id="KW-0547">Nucleotide-binding</keyword>
<dbReference type="InterPro" id="IPR050660">
    <property type="entry name" value="NEK_Ser/Thr_kinase"/>
</dbReference>
<accession>A0A1S9RP22</accession>
<feature type="repeat" description="WD" evidence="5">
    <location>
        <begin position="584"/>
        <end position="620"/>
    </location>
</feature>
<dbReference type="PANTHER" id="PTHR43671">
    <property type="entry name" value="SERINE/THREONINE-PROTEIN KINASE NEK"/>
    <property type="match status" value="1"/>
</dbReference>
<dbReference type="InterPro" id="IPR000719">
    <property type="entry name" value="Prot_kinase_dom"/>
</dbReference>
<dbReference type="InterPro" id="IPR001680">
    <property type="entry name" value="WD40_rpt"/>
</dbReference>
<feature type="domain" description="Protein kinase" evidence="6">
    <location>
        <begin position="1"/>
        <end position="185"/>
    </location>
</feature>